<comment type="caution">
    <text evidence="1">The sequence shown here is derived from an EMBL/GenBank/DDBJ whole genome shotgun (WGS) entry which is preliminary data.</text>
</comment>
<evidence type="ECO:0000313" key="1">
    <source>
        <dbReference type="EMBL" id="KAG2404583.1"/>
    </source>
</evidence>
<gene>
    <name evidence="1" type="ORF">HKW66_Vig0115050</name>
</gene>
<dbReference type="EMBL" id="JABFOF010000002">
    <property type="protein sequence ID" value="KAG2404583.1"/>
    <property type="molecule type" value="Genomic_DNA"/>
</dbReference>
<dbReference type="AlphaFoldDB" id="A0A8T0L2F7"/>
<accession>A0A8T0L2F7</accession>
<organism evidence="1 2">
    <name type="scientific">Phaseolus angularis</name>
    <name type="common">Azuki bean</name>
    <name type="synonym">Vigna angularis</name>
    <dbReference type="NCBI Taxonomy" id="3914"/>
    <lineage>
        <taxon>Eukaryota</taxon>
        <taxon>Viridiplantae</taxon>
        <taxon>Streptophyta</taxon>
        <taxon>Embryophyta</taxon>
        <taxon>Tracheophyta</taxon>
        <taxon>Spermatophyta</taxon>
        <taxon>Magnoliopsida</taxon>
        <taxon>eudicotyledons</taxon>
        <taxon>Gunneridae</taxon>
        <taxon>Pentapetalae</taxon>
        <taxon>rosids</taxon>
        <taxon>fabids</taxon>
        <taxon>Fabales</taxon>
        <taxon>Fabaceae</taxon>
        <taxon>Papilionoideae</taxon>
        <taxon>50 kb inversion clade</taxon>
        <taxon>NPAAA clade</taxon>
        <taxon>indigoferoid/millettioid clade</taxon>
        <taxon>Phaseoleae</taxon>
        <taxon>Vigna</taxon>
    </lineage>
</organism>
<protein>
    <submittedName>
        <fullName evidence="1">Uncharacterized protein</fullName>
    </submittedName>
</protein>
<proteinExistence type="predicted"/>
<dbReference type="PANTHER" id="PTHR47286">
    <property type="entry name" value="F3I6.9 PROTEIN"/>
    <property type="match status" value="1"/>
</dbReference>
<reference evidence="1 2" key="1">
    <citation type="submission" date="2020-05" db="EMBL/GenBank/DDBJ databases">
        <title>Vigna angularis (adzuki bean) Var. LongXiaoDou No. 4 denovo assembly.</title>
        <authorList>
            <person name="Xiang H."/>
        </authorList>
    </citation>
    <scope>NUCLEOTIDE SEQUENCE [LARGE SCALE GENOMIC DNA]</scope>
    <source>
        <tissue evidence="1">Leaf</tissue>
    </source>
</reference>
<name>A0A8T0L2F7_PHAAN</name>
<evidence type="ECO:0000313" key="2">
    <source>
        <dbReference type="Proteomes" id="UP000743370"/>
    </source>
</evidence>
<dbReference type="PANTHER" id="PTHR47286:SF2">
    <property type="entry name" value="F3I6.9 PROTEIN"/>
    <property type="match status" value="1"/>
</dbReference>
<sequence length="154" mass="18391">MGDKDIVKRAFKPFQNSFNQLKASYEDKSSIKKQVTENLYALLFIINKKIIQCKQYCTIEENDIDLKMFLFNSCAGSFKRDRVKGSNIYGFEERKWTVKILICTDNEFSLHKFLFLLYISLSFSLCIDIHNINISDFHIRFFIYRILIFDKFFN</sequence>
<dbReference type="Proteomes" id="UP000743370">
    <property type="component" value="Unassembled WGS sequence"/>
</dbReference>